<dbReference type="EMBL" id="JARBHB010000002">
    <property type="protein sequence ID" value="KAJ8892431.1"/>
    <property type="molecule type" value="Genomic_DNA"/>
</dbReference>
<keyword evidence="1" id="KW-1133">Transmembrane helix</keyword>
<keyword evidence="3" id="KW-1185">Reference proteome</keyword>
<protein>
    <submittedName>
        <fullName evidence="2">Uncharacterized protein</fullName>
    </submittedName>
</protein>
<proteinExistence type="predicted"/>
<comment type="caution">
    <text evidence="2">The sequence shown here is derived from an EMBL/GenBank/DDBJ whole genome shotgun (WGS) entry which is preliminary data.</text>
</comment>
<name>A0ABQ9I7W2_9NEOP</name>
<evidence type="ECO:0000313" key="3">
    <source>
        <dbReference type="Proteomes" id="UP001159363"/>
    </source>
</evidence>
<feature type="transmembrane region" description="Helical" evidence="1">
    <location>
        <begin position="20"/>
        <end position="39"/>
    </location>
</feature>
<dbReference type="Proteomes" id="UP001159363">
    <property type="component" value="Chromosome 2"/>
</dbReference>
<sequence length="144" mass="16566">MVHAKVPTAIWAHCLNHRKFWLQQTLALYCITVSVVNFIKCMACKIRVFENSICQAMVVEYSVLLYYCIHIGYQEVKSYHASLNLDENRHSGEHVVDHHNWVADPFKAEASSSFIVNEGEELIGLSSEISLKIRLEPSMEFSDY</sequence>
<evidence type="ECO:0000313" key="2">
    <source>
        <dbReference type="EMBL" id="KAJ8892431.1"/>
    </source>
</evidence>
<evidence type="ECO:0000256" key="1">
    <source>
        <dbReference type="SAM" id="Phobius"/>
    </source>
</evidence>
<gene>
    <name evidence="2" type="ORF">PR048_005011</name>
</gene>
<accession>A0ABQ9I7W2</accession>
<reference evidence="2 3" key="1">
    <citation type="submission" date="2023-02" db="EMBL/GenBank/DDBJ databases">
        <title>LHISI_Scaffold_Assembly.</title>
        <authorList>
            <person name="Stuart O.P."/>
            <person name="Cleave R."/>
            <person name="Magrath M.J.L."/>
            <person name="Mikheyev A.S."/>
        </authorList>
    </citation>
    <scope>NUCLEOTIDE SEQUENCE [LARGE SCALE GENOMIC DNA]</scope>
    <source>
        <strain evidence="2">Daus_M_001</strain>
        <tissue evidence="2">Leg muscle</tissue>
    </source>
</reference>
<keyword evidence="1" id="KW-0812">Transmembrane</keyword>
<keyword evidence="1" id="KW-0472">Membrane</keyword>
<organism evidence="2 3">
    <name type="scientific">Dryococelus australis</name>
    <dbReference type="NCBI Taxonomy" id="614101"/>
    <lineage>
        <taxon>Eukaryota</taxon>
        <taxon>Metazoa</taxon>
        <taxon>Ecdysozoa</taxon>
        <taxon>Arthropoda</taxon>
        <taxon>Hexapoda</taxon>
        <taxon>Insecta</taxon>
        <taxon>Pterygota</taxon>
        <taxon>Neoptera</taxon>
        <taxon>Polyneoptera</taxon>
        <taxon>Phasmatodea</taxon>
        <taxon>Verophasmatodea</taxon>
        <taxon>Anareolatae</taxon>
        <taxon>Phasmatidae</taxon>
        <taxon>Eurycanthinae</taxon>
        <taxon>Dryococelus</taxon>
    </lineage>
</organism>